<evidence type="ECO:0000313" key="21">
    <source>
        <dbReference type="EMBL" id="KAJ8906333.1"/>
    </source>
</evidence>
<dbReference type="GO" id="GO:0008270">
    <property type="term" value="F:zinc ion binding"/>
    <property type="evidence" value="ECO:0007669"/>
    <property type="project" value="UniProtKB-KW"/>
</dbReference>
<comment type="similarity">
    <text evidence="4">Belongs to the pex2/pex10/pex12 family.</text>
</comment>
<evidence type="ECO:0000256" key="4">
    <source>
        <dbReference type="ARBA" id="ARBA00008704"/>
    </source>
</evidence>
<comment type="caution">
    <text evidence="21">The sequence shown here is derived from an EMBL/GenBank/DDBJ whole genome shotgun (WGS) entry which is preliminary data.</text>
</comment>
<dbReference type="PANTHER" id="PTHR23350">
    <property type="entry name" value="PEROXISOME ASSEMBLY PROTEIN 10"/>
    <property type="match status" value="1"/>
</dbReference>
<keyword evidence="6" id="KW-0813">Transport</keyword>
<keyword evidence="10" id="KW-0479">Metal-binding</keyword>
<evidence type="ECO:0000256" key="6">
    <source>
        <dbReference type="ARBA" id="ARBA00022448"/>
    </source>
</evidence>
<feature type="domain" description="RING-type" evidence="20">
    <location>
        <begin position="244"/>
        <end position="282"/>
    </location>
</feature>
<comment type="pathway">
    <text evidence="3">Protein modification; protein ubiquitination.</text>
</comment>
<dbReference type="InterPro" id="IPR025654">
    <property type="entry name" value="PEX2/10"/>
</dbReference>
<dbReference type="GO" id="GO:0005778">
    <property type="term" value="C:peroxisomal membrane"/>
    <property type="evidence" value="ECO:0007669"/>
    <property type="project" value="UniProtKB-SubCell"/>
</dbReference>
<dbReference type="GO" id="GO:0061630">
    <property type="term" value="F:ubiquitin protein ligase activity"/>
    <property type="evidence" value="ECO:0007669"/>
    <property type="project" value="UniProtKB-EC"/>
</dbReference>
<evidence type="ECO:0000256" key="7">
    <source>
        <dbReference type="ARBA" id="ARBA00022593"/>
    </source>
</evidence>
<keyword evidence="13" id="KW-0862">Zinc</keyword>
<dbReference type="GO" id="GO:0016558">
    <property type="term" value="P:protein import into peroxisome matrix"/>
    <property type="evidence" value="ECO:0007669"/>
    <property type="project" value="InterPro"/>
</dbReference>
<evidence type="ECO:0000313" key="22">
    <source>
        <dbReference type="Proteomes" id="UP001157974"/>
    </source>
</evidence>
<keyword evidence="22" id="KW-1185">Reference proteome</keyword>
<evidence type="ECO:0000256" key="15">
    <source>
        <dbReference type="ARBA" id="ARBA00022989"/>
    </source>
</evidence>
<proteinExistence type="inferred from homology"/>
<keyword evidence="11 18" id="KW-0863">Zinc-finger</keyword>
<feature type="compositionally biased region" description="Acidic residues" evidence="19">
    <location>
        <begin position="223"/>
        <end position="236"/>
    </location>
</feature>
<dbReference type="PANTHER" id="PTHR23350:SF0">
    <property type="entry name" value="PEROXISOME BIOGENESIS FACTOR 10"/>
    <property type="match status" value="1"/>
</dbReference>
<dbReference type="InterPro" id="IPR001841">
    <property type="entry name" value="Znf_RING"/>
</dbReference>
<organism evidence="21 22">
    <name type="scientific">Rhodosorus marinus</name>
    <dbReference type="NCBI Taxonomy" id="101924"/>
    <lineage>
        <taxon>Eukaryota</taxon>
        <taxon>Rhodophyta</taxon>
        <taxon>Stylonematophyceae</taxon>
        <taxon>Stylonematales</taxon>
        <taxon>Stylonemataceae</taxon>
        <taxon>Rhodosorus</taxon>
    </lineage>
</organism>
<dbReference type="AlphaFoldDB" id="A0AAV8UUV0"/>
<evidence type="ECO:0000256" key="13">
    <source>
        <dbReference type="ARBA" id="ARBA00022833"/>
    </source>
</evidence>
<dbReference type="CDD" id="cd16527">
    <property type="entry name" value="RING-HC_PEX10"/>
    <property type="match status" value="1"/>
</dbReference>
<keyword evidence="14" id="KW-0653">Protein transport</keyword>
<evidence type="ECO:0000256" key="12">
    <source>
        <dbReference type="ARBA" id="ARBA00022786"/>
    </source>
</evidence>
<comment type="subcellular location">
    <subcellularLocation>
        <location evidence="2">Peroxisome membrane</location>
        <topology evidence="2">Multi-pass membrane protein</topology>
    </subcellularLocation>
</comment>
<dbReference type="Pfam" id="PF04757">
    <property type="entry name" value="Pex2_Pex12"/>
    <property type="match status" value="1"/>
</dbReference>
<evidence type="ECO:0000256" key="5">
    <source>
        <dbReference type="ARBA" id="ARBA00012483"/>
    </source>
</evidence>
<dbReference type="PROSITE" id="PS00518">
    <property type="entry name" value="ZF_RING_1"/>
    <property type="match status" value="1"/>
</dbReference>
<protein>
    <recommendedName>
        <fullName evidence="5">RING-type E3 ubiquitin transferase</fullName>
        <ecNumber evidence="5">2.3.2.27</ecNumber>
    </recommendedName>
</protein>
<dbReference type="Proteomes" id="UP001157974">
    <property type="component" value="Unassembled WGS sequence"/>
</dbReference>
<comment type="catalytic activity">
    <reaction evidence="1">
        <text>S-ubiquitinyl-[E2 ubiquitin-conjugating enzyme]-L-cysteine + [acceptor protein]-L-lysine = [E2 ubiquitin-conjugating enzyme]-L-cysteine + N(6)-ubiquitinyl-[acceptor protein]-L-lysine.</text>
        <dbReference type="EC" id="2.3.2.27"/>
    </reaction>
</comment>
<dbReference type="SUPFAM" id="SSF57850">
    <property type="entry name" value="RING/U-box"/>
    <property type="match status" value="1"/>
</dbReference>
<evidence type="ECO:0000256" key="19">
    <source>
        <dbReference type="SAM" id="MobiDB-lite"/>
    </source>
</evidence>
<dbReference type="Pfam" id="PF13639">
    <property type="entry name" value="zf-RING_2"/>
    <property type="match status" value="1"/>
</dbReference>
<dbReference type="Gene3D" id="3.30.40.10">
    <property type="entry name" value="Zinc/RING finger domain, C3HC4 (zinc finger)"/>
    <property type="match status" value="1"/>
</dbReference>
<dbReference type="InterPro" id="IPR006845">
    <property type="entry name" value="Pex_N"/>
</dbReference>
<sequence>MLDGYVWASGADILRSAQKDREYVSELRKQIEEALKASLPPRMWSDTASVMLEMASSMYYYLVTSIAGKQTLGEEYCDVFEVDSASNGRYAPPLLSTASLMIFHAVGKLAVKTALKALPRSYGLSVRDDALNALISWIQRAHLALFYLTGKYYELPKRLAGIRYLRIAAVRRLVPRYQLLGVLLSVQVVLSAMLQVWSMIPGSDHRRNSKSSQKPILERVPSAEDEATDSVEQVDPDVEDEKTCSLCLSPLKDPALTECGHVFCWDCISEWCSTQDICPLCRQNIHLHSLLCLYNY</sequence>
<evidence type="ECO:0000256" key="11">
    <source>
        <dbReference type="ARBA" id="ARBA00022771"/>
    </source>
</evidence>
<keyword evidence="17" id="KW-0576">Peroxisome</keyword>
<keyword evidence="12" id="KW-0833">Ubl conjugation pathway</keyword>
<accession>A0AAV8UUV0</accession>
<evidence type="ECO:0000256" key="3">
    <source>
        <dbReference type="ARBA" id="ARBA00004906"/>
    </source>
</evidence>
<keyword evidence="16" id="KW-0472">Membrane</keyword>
<evidence type="ECO:0000256" key="9">
    <source>
        <dbReference type="ARBA" id="ARBA00022692"/>
    </source>
</evidence>
<name>A0AAV8UUV0_9RHOD</name>
<evidence type="ECO:0000256" key="2">
    <source>
        <dbReference type="ARBA" id="ARBA00004585"/>
    </source>
</evidence>
<keyword evidence="8" id="KW-0808">Transferase</keyword>
<keyword evidence="9" id="KW-0812">Transmembrane</keyword>
<dbReference type="InterPro" id="IPR017907">
    <property type="entry name" value="Znf_RING_CS"/>
</dbReference>
<dbReference type="PROSITE" id="PS50089">
    <property type="entry name" value="ZF_RING_2"/>
    <property type="match status" value="1"/>
</dbReference>
<dbReference type="EMBL" id="JAMWBK010000003">
    <property type="protein sequence ID" value="KAJ8906333.1"/>
    <property type="molecule type" value="Genomic_DNA"/>
</dbReference>
<evidence type="ECO:0000256" key="17">
    <source>
        <dbReference type="ARBA" id="ARBA00023140"/>
    </source>
</evidence>
<dbReference type="InterPro" id="IPR013083">
    <property type="entry name" value="Znf_RING/FYVE/PHD"/>
</dbReference>
<evidence type="ECO:0000256" key="16">
    <source>
        <dbReference type="ARBA" id="ARBA00023136"/>
    </source>
</evidence>
<gene>
    <name evidence="21" type="ORF">NDN08_002826</name>
</gene>
<keyword evidence="7" id="KW-0962">Peroxisome biogenesis</keyword>
<feature type="region of interest" description="Disordered" evidence="19">
    <location>
        <begin position="203"/>
        <end position="236"/>
    </location>
</feature>
<keyword evidence="15" id="KW-1133">Transmembrane helix</keyword>
<dbReference type="EC" id="2.3.2.27" evidence="5"/>
<dbReference type="SMART" id="SM00184">
    <property type="entry name" value="RING"/>
    <property type="match status" value="1"/>
</dbReference>
<evidence type="ECO:0000256" key="18">
    <source>
        <dbReference type="PROSITE-ProRule" id="PRU00175"/>
    </source>
</evidence>
<evidence type="ECO:0000256" key="14">
    <source>
        <dbReference type="ARBA" id="ARBA00022927"/>
    </source>
</evidence>
<reference evidence="21 22" key="1">
    <citation type="journal article" date="2023" name="Nat. Commun.">
        <title>Origin of minicircular mitochondrial genomes in red algae.</title>
        <authorList>
            <person name="Lee Y."/>
            <person name="Cho C.H."/>
            <person name="Lee Y.M."/>
            <person name="Park S.I."/>
            <person name="Yang J.H."/>
            <person name="West J.A."/>
            <person name="Bhattacharya D."/>
            <person name="Yoon H.S."/>
        </authorList>
    </citation>
    <scope>NUCLEOTIDE SEQUENCE [LARGE SCALE GENOMIC DNA]</scope>
    <source>
        <strain evidence="21 22">CCMP1338</strain>
        <tissue evidence="21">Whole cell</tissue>
    </source>
</reference>
<evidence type="ECO:0000256" key="8">
    <source>
        <dbReference type="ARBA" id="ARBA00022679"/>
    </source>
</evidence>
<evidence type="ECO:0000256" key="10">
    <source>
        <dbReference type="ARBA" id="ARBA00022723"/>
    </source>
</evidence>
<evidence type="ECO:0000259" key="20">
    <source>
        <dbReference type="PROSITE" id="PS50089"/>
    </source>
</evidence>
<evidence type="ECO:0000256" key="1">
    <source>
        <dbReference type="ARBA" id="ARBA00000900"/>
    </source>
</evidence>